<name>A0AAD9BZN0_DISEL</name>
<evidence type="ECO:0000256" key="6">
    <source>
        <dbReference type="ARBA" id="ARBA00022989"/>
    </source>
</evidence>
<evidence type="ECO:0000256" key="3">
    <source>
        <dbReference type="ARBA" id="ARBA00022679"/>
    </source>
</evidence>
<evidence type="ECO:0000256" key="4">
    <source>
        <dbReference type="ARBA" id="ARBA00022692"/>
    </source>
</evidence>
<dbReference type="Proteomes" id="UP001228049">
    <property type="component" value="Unassembled WGS sequence"/>
</dbReference>
<evidence type="ECO:0000256" key="5">
    <source>
        <dbReference type="ARBA" id="ARBA00022968"/>
    </source>
</evidence>
<evidence type="ECO:0000256" key="9">
    <source>
        <dbReference type="ARBA" id="ARBA00023180"/>
    </source>
</evidence>
<proteinExistence type="inferred from homology"/>
<comment type="subcellular location">
    <subcellularLocation>
        <location evidence="1 11">Golgi apparatus membrane</location>
        <topology evidence="1 11">Single-pass type II membrane protein</topology>
    </subcellularLocation>
</comment>
<dbReference type="AlphaFoldDB" id="A0AAD9BZN0"/>
<keyword evidence="7 11" id="KW-0333">Golgi apparatus</keyword>
<dbReference type="Pfam" id="PF03567">
    <property type="entry name" value="Sulfotransfer_2"/>
    <property type="match status" value="1"/>
</dbReference>
<gene>
    <name evidence="13" type="ORF">KUDE01_010682</name>
</gene>
<evidence type="ECO:0000313" key="13">
    <source>
        <dbReference type="EMBL" id="KAK1891857.1"/>
    </source>
</evidence>
<feature type="region of interest" description="Disordered" evidence="12">
    <location>
        <begin position="140"/>
        <end position="269"/>
    </location>
</feature>
<evidence type="ECO:0000256" key="11">
    <source>
        <dbReference type="RuleBase" id="RU364020"/>
    </source>
</evidence>
<dbReference type="GO" id="GO:0000139">
    <property type="term" value="C:Golgi membrane"/>
    <property type="evidence" value="ECO:0007669"/>
    <property type="project" value="UniProtKB-SubCell"/>
</dbReference>
<dbReference type="PANTHER" id="PTHR12137:SF7">
    <property type="entry name" value="CARBOHYDRATE SULFOTRANSFERASE 8"/>
    <property type="match status" value="1"/>
</dbReference>
<feature type="compositionally biased region" description="Polar residues" evidence="12">
    <location>
        <begin position="144"/>
        <end position="154"/>
    </location>
</feature>
<keyword evidence="5 11" id="KW-0735">Signal-anchor</keyword>
<feature type="non-terminal residue" evidence="13">
    <location>
        <position position="1"/>
    </location>
</feature>
<dbReference type="InterPro" id="IPR005331">
    <property type="entry name" value="Sulfotransferase"/>
</dbReference>
<keyword evidence="8" id="KW-0472">Membrane</keyword>
<sequence>AFDTVPHKRLLQKLAHMGITGPILDWSTTFLMQSSQQVVVEGRFSSDKPRSPFIPTQSQEEVCREQVPITSKLKLEVTGHSGRGVFAPPHQQPCSPTQSCQPDYISAGCHKTNLYVSITLRLSSGSSANSICPCLSSRVKLGSTPRQSRETLSTQERERGKSDNYQDHQATEVIISSPIPPMQFPHFEKSKQTAAPGSREHSRQTPTPVSREQDISSLHVSKRHRKLLKTSPPVHHNSKSDSSPSSSSSSSSLSASLSSSSVVPPSASGSFTLDKWKKLVSIQEARRQLMKEMCAKYKSSISKTITGHHVRNLFVEDKYKLLYCQVPKAGCSNWKRTLMVLAGKAPNAQSIKHDTVHDGHHLKELNSFDRKGIMHRLETYTKVIFVREPLEKMVSAYRDKFENPNNYYHSMFGKPIISKYRVNPSLEALKTGNGVTFKEFVQYLLDVHRPVGMDIHWDQANQLCNPCLIDYDFIGKFENMDEESNFLLRLIGAPPNVKLPNFKDRNPADKRTSTQITEKYFSQVSTLERQRIYDFYYTDYLMFNYTKPFKDLY</sequence>
<comment type="similarity">
    <text evidence="2 11">Belongs to the sulfotransferase 2 family.</text>
</comment>
<dbReference type="EC" id="2.8.2.-" evidence="11"/>
<comment type="caution">
    <text evidence="13">The sequence shown here is derived from an EMBL/GenBank/DDBJ whole genome shotgun (WGS) entry which is preliminary data.</text>
</comment>
<keyword evidence="4" id="KW-0812">Transmembrane</keyword>
<evidence type="ECO:0000256" key="7">
    <source>
        <dbReference type="ARBA" id="ARBA00023034"/>
    </source>
</evidence>
<accession>A0AAD9BZN0</accession>
<protein>
    <recommendedName>
        <fullName evidence="11">Carbohydrate sulfotransferase</fullName>
        <ecNumber evidence="11">2.8.2.-</ecNumber>
    </recommendedName>
</protein>
<keyword evidence="3 11" id="KW-0808">Transferase</keyword>
<dbReference type="InterPro" id="IPR018011">
    <property type="entry name" value="Carb_sulfotrans_8-10"/>
</dbReference>
<evidence type="ECO:0000256" key="12">
    <source>
        <dbReference type="SAM" id="MobiDB-lite"/>
    </source>
</evidence>
<keyword evidence="10 11" id="KW-0119">Carbohydrate metabolism</keyword>
<feature type="compositionally biased region" description="Polar residues" evidence="12">
    <location>
        <begin position="204"/>
        <end position="219"/>
    </location>
</feature>
<dbReference type="GO" id="GO:0016051">
    <property type="term" value="P:carbohydrate biosynthetic process"/>
    <property type="evidence" value="ECO:0007669"/>
    <property type="project" value="InterPro"/>
</dbReference>
<evidence type="ECO:0000256" key="1">
    <source>
        <dbReference type="ARBA" id="ARBA00004323"/>
    </source>
</evidence>
<dbReference type="EMBL" id="JASDAP010000015">
    <property type="protein sequence ID" value="KAK1891857.1"/>
    <property type="molecule type" value="Genomic_DNA"/>
</dbReference>
<keyword evidence="14" id="KW-1185">Reference proteome</keyword>
<organism evidence="13 14">
    <name type="scientific">Dissostichus eleginoides</name>
    <name type="common">Patagonian toothfish</name>
    <name type="synonym">Dissostichus amissus</name>
    <dbReference type="NCBI Taxonomy" id="100907"/>
    <lineage>
        <taxon>Eukaryota</taxon>
        <taxon>Metazoa</taxon>
        <taxon>Chordata</taxon>
        <taxon>Craniata</taxon>
        <taxon>Vertebrata</taxon>
        <taxon>Euteleostomi</taxon>
        <taxon>Actinopterygii</taxon>
        <taxon>Neopterygii</taxon>
        <taxon>Teleostei</taxon>
        <taxon>Neoteleostei</taxon>
        <taxon>Acanthomorphata</taxon>
        <taxon>Eupercaria</taxon>
        <taxon>Perciformes</taxon>
        <taxon>Notothenioidei</taxon>
        <taxon>Nototheniidae</taxon>
        <taxon>Dissostichus</taxon>
    </lineage>
</organism>
<feature type="compositionally biased region" description="Low complexity" evidence="12">
    <location>
        <begin position="240"/>
        <end position="269"/>
    </location>
</feature>
<evidence type="ECO:0000256" key="10">
    <source>
        <dbReference type="ARBA" id="ARBA00023277"/>
    </source>
</evidence>
<keyword evidence="6" id="KW-1133">Transmembrane helix</keyword>
<feature type="compositionally biased region" description="Basic and acidic residues" evidence="12">
    <location>
        <begin position="155"/>
        <end position="170"/>
    </location>
</feature>
<reference evidence="13" key="1">
    <citation type="submission" date="2023-04" db="EMBL/GenBank/DDBJ databases">
        <title>Chromosome-level genome of Chaenocephalus aceratus.</title>
        <authorList>
            <person name="Park H."/>
        </authorList>
    </citation>
    <scope>NUCLEOTIDE SEQUENCE</scope>
    <source>
        <strain evidence="13">DE</strain>
        <tissue evidence="13">Muscle</tissue>
    </source>
</reference>
<evidence type="ECO:0000256" key="8">
    <source>
        <dbReference type="ARBA" id="ARBA00023136"/>
    </source>
</evidence>
<evidence type="ECO:0000313" key="14">
    <source>
        <dbReference type="Proteomes" id="UP001228049"/>
    </source>
</evidence>
<dbReference type="GO" id="GO:0008146">
    <property type="term" value="F:sulfotransferase activity"/>
    <property type="evidence" value="ECO:0007669"/>
    <property type="project" value="InterPro"/>
</dbReference>
<keyword evidence="9 11" id="KW-0325">Glycoprotein</keyword>
<evidence type="ECO:0000256" key="2">
    <source>
        <dbReference type="ARBA" id="ARBA00006339"/>
    </source>
</evidence>
<dbReference type="PANTHER" id="PTHR12137">
    <property type="entry name" value="CARBOHYDRATE SULFOTRANSFERASE"/>
    <property type="match status" value="1"/>
</dbReference>
<dbReference type="GO" id="GO:0030166">
    <property type="term" value="P:proteoglycan biosynthetic process"/>
    <property type="evidence" value="ECO:0007669"/>
    <property type="project" value="TreeGrafter"/>
</dbReference>